<name>A0ABQ8SHP4_PERAM</name>
<protein>
    <submittedName>
        <fullName evidence="2">Uncharacterized protein</fullName>
    </submittedName>
</protein>
<keyword evidence="3" id="KW-1185">Reference proteome</keyword>
<dbReference type="Proteomes" id="UP001148838">
    <property type="component" value="Unassembled WGS sequence"/>
</dbReference>
<evidence type="ECO:0000313" key="2">
    <source>
        <dbReference type="EMBL" id="KAJ4433177.1"/>
    </source>
</evidence>
<reference evidence="2 3" key="1">
    <citation type="journal article" date="2022" name="Allergy">
        <title>Genome assembly and annotation of Periplaneta americana reveal a comprehensive cockroach allergen profile.</title>
        <authorList>
            <person name="Wang L."/>
            <person name="Xiong Q."/>
            <person name="Saelim N."/>
            <person name="Wang L."/>
            <person name="Nong W."/>
            <person name="Wan A.T."/>
            <person name="Shi M."/>
            <person name="Liu X."/>
            <person name="Cao Q."/>
            <person name="Hui J.H.L."/>
            <person name="Sookrung N."/>
            <person name="Leung T.F."/>
            <person name="Tungtrongchitr A."/>
            <person name="Tsui S.K.W."/>
        </authorList>
    </citation>
    <scope>NUCLEOTIDE SEQUENCE [LARGE SCALE GENOMIC DNA]</scope>
    <source>
        <strain evidence="2">PWHHKU_190912</strain>
    </source>
</reference>
<accession>A0ABQ8SHP4</accession>
<dbReference type="EMBL" id="JAJSOF020000027">
    <property type="protein sequence ID" value="KAJ4433177.1"/>
    <property type="molecule type" value="Genomic_DNA"/>
</dbReference>
<feature type="region of interest" description="Disordered" evidence="1">
    <location>
        <begin position="134"/>
        <end position="175"/>
    </location>
</feature>
<sequence>MVGFYEGGNEPPGSLKVICKTLKILCILSNSDPRLTLQTLTPSAFLKHHGGLYVASHVAEQAEWITRAEAIARRVNRATWTLEKTLVCPGLLNLVVFAHTTPPKAFEMWIWRRMERVKWTDRIRNEAVLERVSEERMTQKTDQEEEQKLTGSLAEKKLPTEGYTGRNGEWEKSSG</sequence>
<feature type="compositionally biased region" description="Basic and acidic residues" evidence="1">
    <location>
        <begin position="134"/>
        <end position="159"/>
    </location>
</feature>
<organism evidence="2 3">
    <name type="scientific">Periplaneta americana</name>
    <name type="common">American cockroach</name>
    <name type="synonym">Blatta americana</name>
    <dbReference type="NCBI Taxonomy" id="6978"/>
    <lineage>
        <taxon>Eukaryota</taxon>
        <taxon>Metazoa</taxon>
        <taxon>Ecdysozoa</taxon>
        <taxon>Arthropoda</taxon>
        <taxon>Hexapoda</taxon>
        <taxon>Insecta</taxon>
        <taxon>Pterygota</taxon>
        <taxon>Neoptera</taxon>
        <taxon>Polyneoptera</taxon>
        <taxon>Dictyoptera</taxon>
        <taxon>Blattodea</taxon>
        <taxon>Blattoidea</taxon>
        <taxon>Blattidae</taxon>
        <taxon>Blattinae</taxon>
        <taxon>Periplaneta</taxon>
    </lineage>
</organism>
<gene>
    <name evidence="2" type="ORF">ANN_15434</name>
</gene>
<evidence type="ECO:0000256" key="1">
    <source>
        <dbReference type="SAM" id="MobiDB-lite"/>
    </source>
</evidence>
<proteinExistence type="predicted"/>
<evidence type="ECO:0000313" key="3">
    <source>
        <dbReference type="Proteomes" id="UP001148838"/>
    </source>
</evidence>
<comment type="caution">
    <text evidence="2">The sequence shown here is derived from an EMBL/GenBank/DDBJ whole genome shotgun (WGS) entry which is preliminary data.</text>
</comment>